<evidence type="ECO:0000256" key="4">
    <source>
        <dbReference type="ARBA" id="ARBA00012173"/>
    </source>
</evidence>
<dbReference type="EMBL" id="CP162551">
    <property type="protein sequence ID" value="XDI38397.1"/>
    <property type="molecule type" value="Genomic_DNA"/>
</dbReference>
<dbReference type="PRINTS" id="PR00368">
    <property type="entry name" value="FADPNR"/>
</dbReference>
<dbReference type="FunFam" id="3.90.700.10:FF:000002">
    <property type="entry name" value="L-aspartate oxidase"/>
    <property type="match status" value="1"/>
</dbReference>
<comment type="cofactor">
    <cofactor evidence="1 12">
        <name>FAD</name>
        <dbReference type="ChEBI" id="CHEBI:57692"/>
    </cofactor>
</comment>
<proteinExistence type="inferred from homology"/>
<dbReference type="PANTHER" id="PTHR42716">
    <property type="entry name" value="L-ASPARTATE OXIDASE"/>
    <property type="match status" value="1"/>
</dbReference>
<dbReference type="Pfam" id="PF02910">
    <property type="entry name" value="Succ_DH_flav_C"/>
    <property type="match status" value="1"/>
</dbReference>
<comment type="similarity">
    <text evidence="3 12">Belongs to the FAD-dependent oxidoreductase 2 family. NadB subfamily.</text>
</comment>
<keyword evidence="6 12" id="KW-0285">Flavoprotein</keyword>
<evidence type="ECO:0000256" key="12">
    <source>
        <dbReference type="RuleBase" id="RU362049"/>
    </source>
</evidence>
<comment type="catalytic activity">
    <reaction evidence="10">
        <text>L-aspartate + O2 = iminosuccinate + H2O2</text>
        <dbReference type="Rhea" id="RHEA:25876"/>
        <dbReference type="ChEBI" id="CHEBI:15379"/>
        <dbReference type="ChEBI" id="CHEBI:16240"/>
        <dbReference type="ChEBI" id="CHEBI:29991"/>
        <dbReference type="ChEBI" id="CHEBI:77875"/>
        <dbReference type="EC" id="1.4.3.16"/>
    </reaction>
    <physiologicalReaction direction="left-to-right" evidence="10">
        <dbReference type="Rhea" id="RHEA:25877"/>
    </physiologicalReaction>
</comment>
<keyword evidence="7 12" id="KW-0662">Pyridine nucleotide biosynthesis</keyword>
<evidence type="ECO:0000256" key="11">
    <source>
        <dbReference type="NCBIfam" id="TIGR00551"/>
    </source>
</evidence>
<dbReference type="EC" id="1.4.3.16" evidence="4 11"/>
<evidence type="ECO:0000256" key="8">
    <source>
        <dbReference type="ARBA" id="ARBA00022827"/>
    </source>
</evidence>
<dbReference type="InterPro" id="IPR015939">
    <property type="entry name" value="Fum_Rdtase/Succ_DH_flav-like_C"/>
</dbReference>
<evidence type="ECO:0000259" key="14">
    <source>
        <dbReference type="Pfam" id="PF02910"/>
    </source>
</evidence>
<dbReference type="InterPro" id="IPR037099">
    <property type="entry name" value="Fum_R/Succ_DH_flav-like_C_sf"/>
</dbReference>
<protein>
    <recommendedName>
        <fullName evidence="5 11">L-aspartate oxidase</fullName>
        <ecNumber evidence="4 11">1.4.3.16</ecNumber>
    </recommendedName>
</protein>
<dbReference type="Gene3D" id="3.90.700.10">
    <property type="entry name" value="Succinate dehydrogenase/fumarate reductase flavoprotein, catalytic domain"/>
    <property type="match status" value="1"/>
</dbReference>
<dbReference type="SUPFAM" id="SSF51905">
    <property type="entry name" value="FAD/NAD(P)-binding domain"/>
    <property type="match status" value="1"/>
</dbReference>
<keyword evidence="8 12" id="KW-0274">FAD</keyword>
<comment type="function">
    <text evidence="12">Catalyzes the oxidation of L-aspartate to iminoaspartate.</text>
</comment>
<evidence type="ECO:0000256" key="1">
    <source>
        <dbReference type="ARBA" id="ARBA00001974"/>
    </source>
</evidence>
<sequence length="507" mass="55607">MLKTDILIIGAGLAAIMTALKASERYKVTLVIKGSRKSGNSWRAQGGIAAALSSVDHPELHYQDTMKAGCDQNDPELVKILVHEGPKRLKHWMEKGLAFDTKEDGTLALGREGAHSQRRIVHNDGDQTGKVCMEYFWKLLEKRDVTILENHQAIDLVIGAHECVGATFHGPNGQVVTIRASATVLATGGIGGLFEATTNDPTLVGDGLAMALRAGATLRDLEFIQFHPTLIYSQSKVIGLASEALRGEGAFLVSEAGQLIMESVHPLGDLAPRDVVARVIQGYVHRGEQVFLDTSMIHKFEKRFPQIAALCKKGKVDLSQKRIPIRPGAHFHMGGVETDEFGKTSIPHLYAVGEVAGNNVHGANRLASNSLLEAIVFGERLGEYLANLALRPKLPTLFSVNHKEQKVTPKLPNVNEVKKRVSHALNITRNEADLKELLHWLSQYEPLSEKKYNRTLWSRKKITSDNMRIVASLLATAALDRKVSCGAHERSDTGKLHVVRDVQTVIS</sequence>
<dbReference type="GO" id="GO:0034628">
    <property type="term" value="P:'de novo' NAD+ biosynthetic process from L-aspartate"/>
    <property type="evidence" value="ECO:0007669"/>
    <property type="project" value="TreeGrafter"/>
</dbReference>
<keyword evidence="9 12" id="KW-0560">Oxidoreductase</keyword>
<evidence type="ECO:0000256" key="3">
    <source>
        <dbReference type="ARBA" id="ARBA00008562"/>
    </source>
</evidence>
<comment type="subcellular location">
    <subcellularLocation>
        <location evidence="12">Cytoplasm</location>
    </subcellularLocation>
</comment>
<accession>A0AB39BY01</accession>
<dbReference type="InterPro" id="IPR027477">
    <property type="entry name" value="Succ_DH/fumarate_Rdtase_cat_sf"/>
</dbReference>
<dbReference type="Gene3D" id="3.50.50.60">
    <property type="entry name" value="FAD/NAD(P)-binding domain"/>
    <property type="match status" value="1"/>
</dbReference>
<dbReference type="InterPro" id="IPR003953">
    <property type="entry name" value="FAD-dep_OxRdtase_2_FAD-bd"/>
</dbReference>
<dbReference type="GO" id="GO:0033765">
    <property type="term" value="F:steroid dehydrogenase activity, acting on the CH-CH group of donors"/>
    <property type="evidence" value="ECO:0007669"/>
    <property type="project" value="UniProtKB-ARBA"/>
</dbReference>
<dbReference type="InterPro" id="IPR036188">
    <property type="entry name" value="FAD/NAD-bd_sf"/>
</dbReference>
<evidence type="ECO:0000313" key="15">
    <source>
        <dbReference type="EMBL" id="XDI38397.1"/>
    </source>
</evidence>
<dbReference type="PANTHER" id="PTHR42716:SF2">
    <property type="entry name" value="L-ASPARTATE OXIDASE, CHLOROPLASTIC"/>
    <property type="match status" value="1"/>
</dbReference>
<evidence type="ECO:0000256" key="6">
    <source>
        <dbReference type="ARBA" id="ARBA00022630"/>
    </source>
</evidence>
<organism evidence="15">
    <name type="scientific">Alkalihalophilus sp. As8PL</name>
    <dbReference type="NCBI Taxonomy" id="3237103"/>
    <lineage>
        <taxon>Bacteria</taxon>
        <taxon>Bacillati</taxon>
        <taxon>Bacillota</taxon>
        <taxon>Bacilli</taxon>
        <taxon>Bacillales</taxon>
        <taxon>Bacillaceae</taxon>
        <taxon>Alkalihalophilus</taxon>
    </lineage>
</organism>
<evidence type="ECO:0000259" key="13">
    <source>
        <dbReference type="Pfam" id="PF00890"/>
    </source>
</evidence>
<dbReference type="Pfam" id="PF00890">
    <property type="entry name" value="FAD_binding_2"/>
    <property type="match status" value="1"/>
</dbReference>
<feature type="domain" description="Fumarate reductase/succinate dehydrogenase flavoprotein-like C-terminal" evidence="14">
    <location>
        <begin position="422"/>
        <end position="493"/>
    </location>
</feature>
<name>A0AB39BY01_9BACI</name>
<dbReference type="GO" id="GO:0005737">
    <property type="term" value="C:cytoplasm"/>
    <property type="evidence" value="ECO:0007669"/>
    <property type="project" value="UniProtKB-SubCell"/>
</dbReference>
<dbReference type="SUPFAM" id="SSF46977">
    <property type="entry name" value="Succinate dehydrogenase/fumarate reductase flavoprotein C-terminal domain"/>
    <property type="match status" value="1"/>
</dbReference>
<dbReference type="InterPro" id="IPR005288">
    <property type="entry name" value="NadB"/>
</dbReference>
<feature type="domain" description="FAD-dependent oxidoreductase 2 FAD-binding" evidence="13">
    <location>
        <begin position="5"/>
        <end position="371"/>
    </location>
</feature>
<dbReference type="SUPFAM" id="SSF56425">
    <property type="entry name" value="Succinate dehydrogenase/fumarate reductase flavoprotein, catalytic domain"/>
    <property type="match status" value="1"/>
</dbReference>
<dbReference type="NCBIfam" id="TIGR00551">
    <property type="entry name" value="nadB"/>
    <property type="match status" value="1"/>
</dbReference>
<dbReference type="RefSeq" id="WP_368505686.1">
    <property type="nucleotide sequence ID" value="NZ_CP162551.1"/>
</dbReference>
<evidence type="ECO:0000256" key="2">
    <source>
        <dbReference type="ARBA" id="ARBA00004950"/>
    </source>
</evidence>
<dbReference type="AlphaFoldDB" id="A0AB39BY01"/>
<dbReference type="Gene3D" id="1.20.58.100">
    <property type="entry name" value="Fumarate reductase/succinate dehydrogenase flavoprotein-like, C-terminal domain"/>
    <property type="match status" value="1"/>
</dbReference>
<reference evidence="15" key="1">
    <citation type="submission" date="2024-07" db="EMBL/GenBank/DDBJ databases">
        <title>Identification and characteristics of an arsenic-resistant bacterial isolate, which belongs to a novel species.</title>
        <authorList>
            <person name="Juszczyk A."/>
            <person name="Kowalczyk A."/>
            <person name="Was K."/>
            <person name="Kosowicz W."/>
            <person name="Budzyn A."/>
            <person name="Latowski D."/>
        </authorList>
    </citation>
    <scope>NUCLEOTIDE SEQUENCE</scope>
    <source>
        <strain evidence="15">As8PL</strain>
    </source>
</reference>
<evidence type="ECO:0000256" key="7">
    <source>
        <dbReference type="ARBA" id="ARBA00022642"/>
    </source>
</evidence>
<dbReference type="GO" id="GO:0008734">
    <property type="term" value="F:L-aspartate oxidase activity"/>
    <property type="evidence" value="ECO:0007669"/>
    <property type="project" value="UniProtKB-UniRule"/>
</dbReference>
<evidence type="ECO:0000256" key="9">
    <source>
        <dbReference type="ARBA" id="ARBA00023002"/>
    </source>
</evidence>
<comment type="pathway">
    <text evidence="2 12">Cofactor biosynthesis; NAD(+) biosynthesis; iminoaspartate from L-aspartate (oxidase route): step 1/1.</text>
</comment>
<evidence type="ECO:0000256" key="10">
    <source>
        <dbReference type="ARBA" id="ARBA00048305"/>
    </source>
</evidence>
<gene>
    <name evidence="15" type="primary">nadB</name>
    <name evidence="15" type="ORF">AB3N04_08850</name>
</gene>
<evidence type="ECO:0000256" key="5">
    <source>
        <dbReference type="ARBA" id="ARBA00021901"/>
    </source>
</evidence>